<evidence type="ECO:0008006" key="4">
    <source>
        <dbReference type="Google" id="ProtNLM"/>
    </source>
</evidence>
<keyword evidence="1" id="KW-0812">Transmembrane</keyword>
<dbReference type="RefSeq" id="WP_344707714.1">
    <property type="nucleotide sequence ID" value="NZ_BAABBQ010000001.1"/>
</dbReference>
<sequence length="144" mass="16009">MRIGLFNLLLLAVVALTWWRGRFDERAAGLICVAGNLATMLVAQSMATRFQSFDLLAFLVDLCVLGAFVALALRSERFWPMWVAGLQLTATSVHLLKLVSPDLMRFVFGAALAFWSYPIILLIAVGTLRTQLVEGWRARLLDPA</sequence>
<evidence type="ECO:0000256" key="1">
    <source>
        <dbReference type="SAM" id="Phobius"/>
    </source>
</evidence>
<evidence type="ECO:0000313" key="3">
    <source>
        <dbReference type="Proteomes" id="UP001500235"/>
    </source>
</evidence>
<gene>
    <name evidence="2" type="ORF">GCM10022280_24870</name>
</gene>
<keyword evidence="1" id="KW-0472">Membrane</keyword>
<feature type="transmembrane region" description="Helical" evidence="1">
    <location>
        <begin position="27"/>
        <end position="43"/>
    </location>
</feature>
<reference evidence="3" key="1">
    <citation type="journal article" date="2019" name="Int. J. Syst. Evol. Microbiol.">
        <title>The Global Catalogue of Microorganisms (GCM) 10K type strain sequencing project: providing services to taxonomists for standard genome sequencing and annotation.</title>
        <authorList>
            <consortium name="The Broad Institute Genomics Platform"/>
            <consortium name="The Broad Institute Genome Sequencing Center for Infectious Disease"/>
            <person name="Wu L."/>
            <person name="Ma J."/>
        </authorList>
    </citation>
    <scope>NUCLEOTIDE SEQUENCE [LARGE SCALE GENOMIC DNA]</scope>
    <source>
        <strain evidence="3">JCM 17563</strain>
    </source>
</reference>
<proteinExistence type="predicted"/>
<feature type="transmembrane region" description="Helical" evidence="1">
    <location>
        <begin position="55"/>
        <end position="73"/>
    </location>
</feature>
<evidence type="ECO:0000313" key="2">
    <source>
        <dbReference type="EMBL" id="GAA4023194.1"/>
    </source>
</evidence>
<name>A0ABP7T9T0_9SPHN</name>
<keyword evidence="3" id="KW-1185">Reference proteome</keyword>
<protein>
    <recommendedName>
        <fullName evidence="4">Rod shape-determining protein MreD</fullName>
    </recommendedName>
</protein>
<keyword evidence="1" id="KW-1133">Transmembrane helix</keyword>
<organism evidence="2 3">
    <name type="scientific">Sphingomonas swuensis</name>
    <dbReference type="NCBI Taxonomy" id="977800"/>
    <lineage>
        <taxon>Bacteria</taxon>
        <taxon>Pseudomonadati</taxon>
        <taxon>Pseudomonadota</taxon>
        <taxon>Alphaproteobacteria</taxon>
        <taxon>Sphingomonadales</taxon>
        <taxon>Sphingomonadaceae</taxon>
        <taxon>Sphingomonas</taxon>
    </lineage>
</organism>
<accession>A0ABP7T9T0</accession>
<dbReference type="Proteomes" id="UP001500235">
    <property type="component" value="Unassembled WGS sequence"/>
</dbReference>
<dbReference type="EMBL" id="BAABBQ010000001">
    <property type="protein sequence ID" value="GAA4023194.1"/>
    <property type="molecule type" value="Genomic_DNA"/>
</dbReference>
<feature type="transmembrane region" description="Helical" evidence="1">
    <location>
        <begin position="106"/>
        <end position="128"/>
    </location>
</feature>
<comment type="caution">
    <text evidence="2">The sequence shown here is derived from an EMBL/GenBank/DDBJ whole genome shotgun (WGS) entry which is preliminary data.</text>
</comment>